<reference evidence="2 3" key="1">
    <citation type="journal article" date="2020" name="Nat. Food">
        <title>A phased Vanilla planifolia genome enables genetic improvement of flavour and production.</title>
        <authorList>
            <person name="Hasing T."/>
            <person name="Tang H."/>
            <person name="Brym M."/>
            <person name="Khazi F."/>
            <person name="Huang T."/>
            <person name="Chambers A.H."/>
        </authorList>
    </citation>
    <scope>NUCLEOTIDE SEQUENCE [LARGE SCALE GENOMIC DNA]</scope>
    <source>
        <tissue evidence="2">Leaf</tissue>
    </source>
</reference>
<evidence type="ECO:0000313" key="3">
    <source>
        <dbReference type="Proteomes" id="UP000636800"/>
    </source>
</evidence>
<dbReference type="Proteomes" id="UP000636800">
    <property type="component" value="Unassembled WGS sequence"/>
</dbReference>
<feature type="region of interest" description="Disordered" evidence="1">
    <location>
        <begin position="1"/>
        <end position="21"/>
    </location>
</feature>
<name>A0A835UMV4_VANPL</name>
<organism evidence="2 3">
    <name type="scientific">Vanilla planifolia</name>
    <name type="common">Vanilla</name>
    <dbReference type="NCBI Taxonomy" id="51239"/>
    <lineage>
        <taxon>Eukaryota</taxon>
        <taxon>Viridiplantae</taxon>
        <taxon>Streptophyta</taxon>
        <taxon>Embryophyta</taxon>
        <taxon>Tracheophyta</taxon>
        <taxon>Spermatophyta</taxon>
        <taxon>Magnoliopsida</taxon>
        <taxon>Liliopsida</taxon>
        <taxon>Asparagales</taxon>
        <taxon>Orchidaceae</taxon>
        <taxon>Vanilloideae</taxon>
        <taxon>Vanilleae</taxon>
        <taxon>Vanilla</taxon>
    </lineage>
</organism>
<comment type="caution">
    <text evidence="2">The sequence shown here is derived from an EMBL/GenBank/DDBJ whole genome shotgun (WGS) entry which is preliminary data.</text>
</comment>
<dbReference type="OrthoDB" id="5954868at2759"/>
<gene>
    <name evidence="2" type="ORF">HPP92_019077</name>
</gene>
<protein>
    <submittedName>
        <fullName evidence="2">Uncharacterized protein</fullName>
    </submittedName>
</protein>
<dbReference type="AlphaFoldDB" id="A0A835UMV4"/>
<evidence type="ECO:0000313" key="2">
    <source>
        <dbReference type="EMBL" id="KAG0467497.1"/>
    </source>
</evidence>
<evidence type="ECO:0000256" key="1">
    <source>
        <dbReference type="SAM" id="MobiDB-lite"/>
    </source>
</evidence>
<keyword evidence="3" id="KW-1185">Reference proteome</keyword>
<proteinExistence type="predicted"/>
<accession>A0A835UMV4</accession>
<sequence>MLKSTALEEVSPNLIDLSTSTTVTTSLEAPSPVDNSALTLFDPSVTITSPKKTEATIDLFSLSFSTNQSPQTPQEPPLLNQNSFSNPPSFENYPNTQPLIMSNYSQPFISKEGYAINNSYVAPWAQPVVAQARTSTSVSSNPFLPLQYAESQSGPVAAAFSVQESQSSPIFSSVVSKDPQVNVDLKTTAPSSAPKPFMPDKLFDDLIELRNPDGSLKSRNASKLLSFKGTRNEKLQKMEI</sequence>
<dbReference type="EMBL" id="JADCNL010000009">
    <property type="protein sequence ID" value="KAG0467497.1"/>
    <property type="molecule type" value="Genomic_DNA"/>
</dbReference>